<organism evidence="1 2">
    <name type="scientific">Neoarthrinium moseri</name>
    <dbReference type="NCBI Taxonomy" id="1658444"/>
    <lineage>
        <taxon>Eukaryota</taxon>
        <taxon>Fungi</taxon>
        <taxon>Dikarya</taxon>
        <taxon>Ascomycota</taxon>
        <taxon>Pezizomycotina</taxon>
        <taxon>Sordariomycetes</taxon>
        <taxon>Xylariomycetidae</taxon>
        <taxon>Amphisphaeriales</taxon>
        <taxon>Apiosporaceae</taxon>
        <taxon>Neoarthrinium</taxon>
    </lineage>
</organism>
<sequence length="321" mass="36737">MSQKPLSRLEAIPRDILMCIEDFLPKESRAALSLTSKHMRHSIGWLYLDLSEQEKVSFLRLLERECEEIYCPWCKKLHDARKAPGDKLDSRYQCRGRSDFKGHAFDHEPFIPGHHPYIYYAYAKNVRLGRDVSQLKSMIELPIVGTLGVSGMVKTRAFSVLVNEYGVFWQKRDSYTTSGHCQMKNLVEHWMDFSAHIGLCRHLSPKTTLKSQEGQGRIVVRCRCPVPGHTGKCDERDVHWCDVCRMDFLLETQASGNGRDQLHFTTWIYLGPGDAANNIRYNHHHRPWAEDGKAGEVARYSGMPSALGTLPGDIRTNPGYM</sequence>
<proteinExistence type="predicted"/>
<gene>
    <name evidence="1" type="ORF">JX265_004686</name>
</gene>
<keyword evidence="2" id="KW-1185">Reference proteome</keyword>
<accession>A0A9P9WQA6</accession>
<evidence type="ECO:0000313" key="1">
    <source>
        <dbReference type="EMBL" id="KAI1874478.1"/>
    </source>
</evidence>
<name>A0A9P9WQA6_9PEZI</name>
<evidence type="ECO:0000313" key="2">
    <source>
        <dbReference type="Proteomes" id="UP000829685"/>
    </source>
</evidence>
<comment type="caution">
    <text evidence="1">The sequence shown here is derived from an EMBL/GenBank/DDBJ whole genome shotgun (WGS) entry which is preliminary data.</text>
</comment>
<dbReference type="EMBL" id="JAFIMR010000009">
    <property type="protein sequence ID" value="KAI1874478.1"/>
    <property type="molecule type" value="Genomic_DNA"/>
</dbReference>
<evidence type="ECO:0008006" key="3">
    <source>
        <dbReference type="Google" id="ProtNLM"/>
    </source>
</evidence>
<protein>
    <recommendedName>
        <fullName evidence="3">F-box domain-containing protein</fullName>
    </recommendedName>
</protein>
<reference evidence="1" key="1">
    <citation type="submission" date="2021-03" db="EMBL/GenBank/DDBJ databases">
        <title>Revisited historic fungal species revealed as producer of novel bioactive compounds through whole genome sequencing and comparative genomics.</title>
        <authorList>
            <person name="Vignolle G.A."/>
            <person name="Hochenegger N."/>
            <person name="Mach R.L."/>
            <person name="Mach-Aigner A.R."/>
            <person name="Javad Rahimi M."/>
            <person name="Salim K.A."/>
            <person name="Chan C.M."/>
            <person name="Lim L.B.L."/>
            <person name="Cai F."/>
            <person name="Druzhinina I.S."/>
            <person name="U'Ren J.M."/>
            <person name="Derntl C."/>
        </authorList>
    </citation>
    <scope>NUCLEOTIDE SEQUENCE</scope>
    <source>
        <strain evidence="1">TUCIM 5799</strain>
    </source>
</reference>
<dbReference type="Proteomes" id="UP000829685">
    <property type="component" value="Unassembled WGS sequence"/>
</dbReference>
<dbReference type="AlphaFoldDB" id="A0A9P9WQA6"/>